<evidence type="ECO:0000256" key="2">
    <source>
        <dbReference type="ARBA" id="ARBA00022490"/>
    </source>
</evidence>
<dbReference type="InterPro" id="IPR048256">
    <property type="entry name" value="Tektin-like"/>
</dbReference>
<reference evidence="4 5" key="1">
    <citation type="journal article" date="2024" name="Ann. Entomol. Soc. Am.">
        <title>Genomic analyses of the southern and eastern yellowjacket wasps (Hymenoptera: Vespidae) reveal evolutionary signatures of social life.</title>
        <authorList>
            <person name="Catto M.A."/>
            <person name="Caine P.B."/>
            <person name="Orr S.E."/>
            <person name="Hunt B.G."/>
            <person name="Goodisman M.A.D."/>
        </authorList>
    </citation>
    <scope>NUCLEOTIDE SEQUENCE [LARGE SCALE GENOMIC DNA]</scope>
    <source>
        <strain evidence="4">232</strain>
        <tissue evidence="4">Head and thorax</tissue>
    </source>
</reference>
<dbReference type="Proteomes" id="UP001607303">
    <property type="component" value="Unassembled WGS sequence"/>
</dbReference>
<organism evidence="4 5">
    <name type="scientific">Vespula maculifrons</name>
    <name type="common">Eastern yellow jacket</name>
    <name type="synonym">Wasp</name>
    <dbReference type="NCBI Taxonomy" id="7453"/>
    <lineage>
        <taxon>Eukaryota</taxon>
        <taxon>Metazoa</taxon>
        <taxon>Ecdysozoa</taxon>
        <taxon>Arthropoda</taxon>
        <taxon>Hexapoda</taxon>
        <taxon>Insecta</taxon>
        <taxon>Pterygota</taxon>
        <taxon>Neoptera</taxon>
        <taxon>Endopterygota</taxon>
        <taxon>Hymenoptera</taxon>
        <taxon>Apocrita</taxon>
        <taxon>Aculeata</taxon>
        <taxon>Vespoidea</taxon>
        <taxon>Vespidae</taxon>
        <taxon>Vespinae</taxon>
        <taxon>Vespula</taxon>
    </lineage>
</organism>
<dbReference type="PANTHER" id="PTHR19960">
    <property type="entry name" value="TEKTIN"/>
    <property type="match status" value="1"/>
</dbReference>
<accession>A0ABD2CU02</accession>
<keyword evidence="3" id="KW-0969">Cilium</keyword>
<comment type="subcellular location">
    <subcellularLocation>
        <location evidence="3">Cytoplasm</location>
        <location evidence="3">Cytoskeleton</location>
        <location evidence="3">Cilium axoneme</location>
    </subcellularLocation>
</comment>
<dbReference type="PRINTS" id="PR00511">
    <property type="entry name" value="TEKTIN"/>
</dbReference>
<evidence type="ECO:0000256" key="3">
    <source>
        <dbReference type="RuleBase" id="RU367040"/>
    </source>
</evidence>
<dbReference type="GO" id="GO:0005930">
    <property type="term" value="C:axoneme"/>
    <property type="evidence" value="ECO:0007669"/>
    <property type="project" value="UniProtKB-SubCell"/>
</dbReference>
<dbReference type="AlphaFoldDB" id="A0ABD2CU02"/>
<dbReference type="GO" id="GO:0060294">
    <property type="term" value="P:cilium movement involved in cell motility"/>
    <property type="evidence" value="ECO:0007669"/>
    <property type="project" value="UniProtKB-UniRule"/>
</dbReference>
<proteinExistence type="inferred from homology"/>
<gene>
    <name evidence="4" type="ORF">V1477_003224</name>
</gene>
<evidence type="ECO:0000313" key="4">
    <source>
        <dbReference type="EMBL" id="KAL2748581.1"/>
    </source>
</evidence>
<dbReference type="EMBL" id="JAYRBN010000031">
    <property type="protein sequence ID" value="KAL2748581.1"/>
    <property type="molecule type" value="Genomic_DNA"/>
</dbReference>
<evidence type="ECO:0000256" key="1">
    <source>
        <dbReference type="ARBA" id="ARBA00007209"/>
    </source>
</evidence>
<evidence type="ECO:0000313" key="5">
    <source>
        <dbReference type="Proteomes" id="UP001607303"/>
    </source>
</evidence>
<name>A0ABD2CU02_VESMC</name>
<dbReference type="GO" id="GO:0060271">
    <property type="term" value="P:cilium assembly"/>
    <property type="evidence" value="ECO:0007669"/>
    <property type="project" value="UniProtKB-UniRule"/>
</dbReference>
<protein>
    <recommendedName>
        <fullName evidence="3">Tektin</fullName>
    </recommendedName>
</protein>
<comment type="similarity">
    <text evidence="1 3">Belongs to the tektin family.</text>
</comment>
<keyword evidence="2" id="KW-0963">Cytoplasm</keyword>
<dbReference type="GO" id="GO:0015630">
    <property type="term" value="C:microtubule cytoskeleton"/>
    <property type="evidence" value="ECO:0007669"/>
    <property type="project" value="UniProtKB-UniRule"/>
</dbReference>
<dbReference type="PANTHER" id="PTHR19960:SF11">
    <property type="entry name" value="TEKTIN"/>
    <property type="match status" value="1"/>
</dbReference>
<keyword evidence="3" id="KW-0282">Flagellum</keyword>
<keyword evidence="3" id="KW-0966">Cell projection</keyword>
<comment type="caution">
    <text evidence="4">The sequence shown here is derived from an EMBL/GenBank/DDBJ whole genome shotgun (WGS) entry which is preliminary data.</text>
</comment>
<dbReference type="Pfam" id="PF03148">
    <property type="entry name" value="Tektin"/>
    <property type="match status" value="1"/>
</dbReference>
<dbReference type="InterPro" id="IPR000435">
    <property type="entry name" value="Tektins"/>
</dbReference>
<keyword evidence="5" id="KW-1185">Reference proteome</keyword>
<sequence>MNNTKTGNDKKETIFYSQLQPWSTVGVLPCMEQIAGPPIPVRVGEFYKTPRPHPWRPTLGYEIIEASPLPEQPITNQLVDACYMPGGMATEAMKFPNLVTGFDRNPSHAARTALYTRYTPYDWVQNQIRLYNEANANRNHSENLRKDTARLMREADERVQEGQMDTGRKLGERITDTSFWRNEVNSELQRLIIENGKMQDCRRNLQQTIQNLEGQLHIAQECLYYRESRTGNDLVHDQAENALLKEVETVRNCQKNLEQFTEKCINQVHNNDYLLSDGRAVQNQLEIDIRNKEVALGIDTMCHQLNNFSRGLQYYGGIEKYDSSVTEAESWAEASNNTVKKSQSERSKSNQLRNNIESAINGVGHDMWEAWGETNNALGRRAAEMLEAKGKVQSHLYKIQEELFYIEKNLQLMQKAIADKSSALKVAHTRLEARSHRPEAESCKDYAQLRMVKEVETINAMIHDMNLKLQTFEAQHQQLLSTRANLETDLKSKVDALFIDREKCLGLRRTYPMASAIKF</sequence>